<protein>
    <submittedName>
        <fullName evidence="1">Uncharacterized protein</fullName>
    </submittedName>
</protein>
<sequence>MEEILEHGMTDYEQLGWLLDNENMEILTLEETEDKMIDMLVWASGEHYMKEEREEMPDKEVERRTAESRLQMIRLQKFEKIE</sequence>
<evidence type="ECO:0000313" key="1">
    <source>
        <dbReference type="EMBL" id="KAK0604756.1"/>
    </source>
</evidence>
<comment type="caution">
    <text evidence="1">The sequence shown here is derived from an EMBL/GenBank/DDBJ whole genome shotgun (WGS) entry which is preliminary data.</text>
</comment>
<organism evidence="1 2">
    <name type="scientific">Acer saccharum</name>
    <name type="common">Sugar maple</name>
    <dbReference type="NCBI Taxonomy" id="4024"/>
    <lineage>
        <taxon>Eukaryota</taxon>
        <taxon>Viridiplantae</taxon>
        <taxon>Streptophyta</taxon>
        <taxon>Embryophyta</taxon>
        <taxon>Tracheophyta</taxon>
        <taxon>Spermatophyta</taxon>
        <taxon>Magnoliopsida</taxon>
        <taxon>eudicotyledons</taxon>
        <taxon>Gunneridae</taxon>
        <taxon>Pentapetalae</taxon>
        <taxon>rosids</taxon>
        <taxon>malvids</taxon>
        <taxon>Sapindales</taxon>
        <taxon>Sapindaceae</taxon>
        <taxon>Hippocastanoideae</taxon>
        <taxon>Acereae</taxon>
        <taxon>Acer</taxon>
    </lineage>
</organism>
<dbReference type="AlphaFoldDB" id="A0AA39SUA0"/>
<name>A0AA39SUA0_ACESA</name>
<proteinExistence type="predicted"/>
<keyword evidence="2" id="KW-1185">Reference proteome</keyword>
<reference evidence="1" key="2">
    <citation type="submission" date="2023-06" db="EMBL/GenBank/DDBJ databases">
        <authorList>
            <person name="Swenson N.G."/>
            <person name="Wegrzyn J.L."/>
            <person name="Mcevoy S.L."/>
        </authorList>
    </citation>
    <scope>NUCLEOTIDE SEQUENCE</scope>
    <source>
        <strain evidence="1">NS2018</strain>
        <tissue evidence="1">Leaf</tissue>
    </source>
</reference>
<accession>A0AA39SUA0</accession>
<gene>
    <name evidence="1" type="ORF">LWI29_019111</name>
</gene>
<dbReference type="EMBL" id="JAUESC010000002">
    <property type="protein sequence ID" value="KAK0604756.1"/>
    <property type="molecule type" value="Genomic_DNA"/>
</dbReference>
<reference evidence="1" key="1">
    <citation type="journal article" date="2022" name="Plant J.">
        <title>Strategies of tolerance reflected in two North American maple genomes.</title>
        <authorList>
            <person name="McEvoy S.L."/>
            <person name="Sezen U.U."/>
            <person name="Trouern-Trend A."/>
            <person name="McMahon S.M."/>
            <person name="Schaberg P.G."/>
            <person name="Yang J."/>
            <person name="Wegrzyn J.L."/>
            <person name="Swenson N.G."/>
        </authorList>
    </citation>
    <scope>NUCLEOTIDE SEQUENCE</scope>
    <source>
        <strain evidence="1">NS2018</strain>
    </source>
</reference>
<dbReference type="Proteomes" id="UP001168877">
    <property type="component" value="Unassembled WGS sequence"/>
</dbReference>
<evidence type="ECO:0000313" key="2">
    <source>
        <dbReference type="Proteomes" id="UP001168877"/>
    </source>
</evidence>